<evidence type="ECO:0000313" key="2">
    <source>
        <dbReference type="EMBL" id="KAK4671495.1"/>
    </source>
</evidence>
<evidence type="ECO:0000313" key="3">
    <source>
        <dbReference type="Proteomes" id="UP001323617"/>
    </source>
</evidence>
<reference evidence="2 3" key="1">
    <citation type="journal article" date="2023" name="bioRxiv">
        <title>High-quality genome assemblies of four members of thePodospora anserinaspecies complex.</title>
        <authorList>
            <person name="Ament-Velasquez S.L."/>
            <person name="Vogan A.A."/>
            <person name="Wallerman O."/>
            <person name="Hartmann F."/>
            <person name="Gautier V."/>
            <person name="Silar P."/>
            <person name="Giraud T."/>
            <person name="Johannesson H."/>
        </authorList>
    </citation>
    <scope>NUCLEOTIDE SEQUENCE [LARGE SCALE GENOMIC DNA]</scope>
    <source>
        <strain evidence="2 3">CBS 124.78</strain>
    </source>
</reference>
<gene>
    <name evidence="2" type="ORF">QC764_0095830</name>
</gene>
<evidence type="ECO:0000256" key="1">
    <source>
        <dbReference type="SAM" id="MobiDB-lite"/>
    </source>
</evidence>
<comment type="caution">
    <text evidence="2">The sequence shown here is derived from an EMBL/GenBank/DDBJ whole genome shotgun (WGS) entry which is preliminary data.</text>
</comment>
<dbReference type="RefSeq" id="XP_062797791.1">
    <property type="nucleotide sequence ID" value="XM_062940990.1"/>
</dbReference>
<protein>
    <submittedName>
        <fullName evidence="2">Uncharacterized protein</fullName>
    </submittedName>
</protein>
<keyword evidence="3" id="KW-1185">Reference proteome</keyword>
<dbReference type="GeneID" id="87961735"/>
<organism evidence="2 3">
    <name type="scientific">Podospora pseudoanserina</name>
    <dbReference type="NCBI Taxonomy" id="2609844"/>
    <lineage>
        <taxon>Eukaryota</taxon>
        <taxon>Fungi</taxon>
        <taxon>Dikarya</taxon>
        <taxon>Ascomycota</taxon>
        <taxon>Pezizomycotina</taxon>
        <taxon>Sordariomycetes</taxon>
        <taxon>Sordariomycetidae</taxon>
        <taxon>Sordariales</taxon>
        <taxon>Podosporaceae</taxon>
        <taxon>Podospora</taxon>
    </lineage>
</organism>
<name>A0ABR0HTT0_9PEZI</name>
<accession>A0ABR0HTT0</accession>
<feature type="region of interest" description="Disordered" evidence="1">
    <location>
        <begin position="110"/>
        <end position="147"/>
    </location>
</feature>
<dbReference type="EMBL" id="JAFFHC010000006">
    <property type="protein sequence ID" value="KAK4671495.1"/>
    <property type="molecule type" value="Genomic_DNA"/>
</dbReference>
<proteinExistence type="predicted"/>
<dbReference type="Proteomes" id="UP001323617">
    <property type="component" value="Unassembled WGS sequence"/>
</dbReference>
<sequence>MMLFFLKSLPLIEAWNASYITRLFQIVDELIYYAHEAEKRSTCSESPLAFALYEMDRVNKFSTARSMRDYWTPLRDMPRARGLDEYREGGNCTFGPGHRGSTHQVCQDKTRRRTRHSEKQVGKAFTGLCSPPKKGHSHDDVVPLGKR</sequence>